<accession>A0AAC8TA78</accession>
<feature type="compositionally biased region" description="Low complexity" evidence="1">
    <location>
        <begin position="93"/>
        <end position="105"/>
    </location>
</feature>
<feature type="region of interest" description="Disordered" evidence="1">
    <location>
        <begin position="91"/>
        <end position="122"/>
    </location>
</feature>
<organism evidence="2 3">
    <name type="scientific">Archangium gephyra</name>
    <dbReference type="NCBI Taxonomy" id="48"/>
    <lineage>
        <taxon>Bacteria</taxon>
        <taxon>Pseudomonadati</taxon>
        <taxon>Myxococcota</taxon>
        <taxon>Myxococcia</taxon>
        <taxon>Myxococcales</taxon>
        <taxon>Cystobacterineae</taxon>
        <taxon>Archangiaceae</taxon>
        <taxon>Archangium</taxon>
    </lineage>
</organism>
<dbReference type="KEGG" id="age:AA314_00153"/>
<protein>
    <submittedName>
        <fullName evidence="2">Uncharacterized protein</fullName>
    </submittedName>
</protein>
<evidence type="ECO:0000313" key="2">
    <source>
        <dbReference type="EMBL" id="AKI98526.1"/>
    </source>
</evidence>
<sequence length="122" mass="13216">MSIHADVISALNRAENLMVLEPGYWYGRTVHFMLFDEHFTGIGPECVEATLRLHAFDGGVVARERIRAVRPPSLDGGTRKDGWPEIDWEALLDGGTQQDGGTQDGPPSSEDAGSLANPPGSR</sequence>
<name>A0AAC8TA78_9BACT</name>
<dbReference type="Proteomes" id="UP000035579">
    <property type="component" value="Chromosome"/>
</dbReference>
<proteinExistence type="predicted"/>
<gene>
    <name evidence="2" type="ORF">AA314_00153</name>
</gene>
<reference evidence="2 3" key="1">
    <citation type="submission" date="2015-05" db="EMBL/GenBank/DDBJ databases">
        <title>Genome assembly of Archangium gephyra DSM 2261.</title>
        <authorList>
            <person name="Sharma G."/>
            <person name="Subramanian S."/>
        </authorList>
    </citation>
    <scope>NUCLEOTIDE SEQUENCE [LARGE SCALE GENOMIC DNA]</scope>
    <source>
        <strain evidence="2 3">DSM 2261</strain>
    </source>
</reference>
<dbReference type="AlphaFoldDB" id="A0AAC8TA78"/>
<dbReference type="EMBL" id="CP011509">
    <property type="protein sequence ID" value="AKI98526.1"/>
    <property type="molecule type" value="Genomic_DNA"/>
</dbReference>
<evidence type="ECO:0000256" key="1">
    <source>
        <dbReference type="SAM" id="MobiDB-lite"/>
    </source>
</evidence>
<evidence type="ECO:0000313" key="3">
    <source>
        <dbReference type="Proteomes" id="UP000035579"/>
    </source>
</evidence>
<dbReference type="RefSeq" id="WP_147333263.1">
    <property type="nucleotide sequence ID" value="NZ_CP011509.1"/>
</dbReference>